<evidence type="ECO:0000259" key="2">
    <source>
        <dbReference type="Pfam" id="PF25954"/>
    </source>
</evidence>
<evidence type="ECO:0000313" key="4">
    <source>
        <dbReference type="Proteomes" id="UP000245647"/>
    </source>
</evidence>
<gene>
    <name evidence="3" type="ORF">DDR33_06650</name>
</gene>
<name>A0A2U2PJC9_9SPHI</name>
<dbReference type="RefSeq" id="WP_109414989.1">
    <property type="nucleotide sequence ID" value="NZ_QEAS01000004.1"/>
</dbReference>
<comment type="caution">
    <text evidence="3">The sequence shown here is derived from an EMBL/GenBank/DDBJ whole genome shotgun (WGS) entry which is preliminary data.</text>
</comment>
<dbReference type="Gene3D" id="2.40.420.20">
    <property type="match status" value="1"/>
</dbReference>
<dbReference type="AlphaFoldDB" id="A0A2U2PJC9"/>
<dbReference type="Proteomes" id="UP000245647">
    <property type="component" value="Unassembled WGS sequence"/>
</dbReference>
<dbReference type="Gene3D" id="2.40.50.100">
    <property type="match status" value="1"/>
</dbReference>
<dbReference type="Pfam" id="PF25954">
    <property type="entry name" value="Beta-barrel_RND_2"/>
    <property type="match status" value="1"/>
</dbReference>
<dbReference type="PANTHER" id="PTHR30469:SF15">
    <property type="entry name" value="HLYD FAMILY OF SECRETION PROTEINS"/>
    <property type="match status" value="1"/>
</dbReference>
<reference evidence="3 4" key="1">
    <citation type="submission" date="2018-04" db="EMBL/GenBank/DDBJ databases">
        <title>Pedobacter chongqingensis sp. nov., isolated from a rottenly hemp rope.</title>
        <authorList>
            <person name="Cai Y."/>
        </authorList>
    </citation>
    <scope>NUCLEOTIDE SEQUENCE [LARGE SCALE GENOMIC DNA]</scope>
    <source>
        <strain evidence="3 4">FJ4-8</strain>
    </source>
</reference>
<evidence type="ECO:0000256" key="1">
    <source>
        <dbReference type="SAM" id="Coils"/>
    </source>
</evidence>
<dbReference type="Gene3D" id="1.10.287.470">
    <property type="entry name" value="Helix hairpin bin"/>
    <property type="match status" value="1"/>
</dbReference>
<dbReference type="PROSITE" id="PS51257">
    <property type="entry name" value="PROKAR_LIPOPROTEIN"/>
    <property type="match status" value="1"/>
</dbReference>
<proteinExistence type="predicted"/>
<protein>
    <recommendedName>
        <fullName evidence="2">CusB-like beta-barrel domain-containing protein</fullName>
    </recommendedName>
</protein>
<feature type="coiled-coil region" evidence="1">
    <location>
        <begin position="109"/>
        <end position="174"/>
    </location>
</feature>
<dbReference type="Gene3D" id="2.40.30.170">
    <property type="match status" value="1"/>
</dbReference>
<sequence>MDKIIKGMMLWSLIAVLTSCSENNKIKPERKTIQQAVFASGQVVRENEYMVSANFDGIITELPVKEGDNVGAGKLLFVIKNDVQTAQTREAELVYKDASRNALPSAPPLQQVQIQIRQTEIQLDQDKQNYERYYALLRQNSASQLEFEKAELQYKTTRNNLRSLTKNYQEARNALLLNAEKSLSQLNAQQSVLADYQIKADKGGTITNLYKKEGELVRKGEVIARISSGTPRLEMYIAEEDITKISLGQSVLVHLNTYPDTVFKARVTEILPAFDTEQQSCVIKGVFQTSPPALLSGVQLQANIMLGNRSGVLMIPTEAVVRGNYVMLQDGGEKKIVLGQKYGKWVEVRSGLTEEDLILLPAKSPRK</sequence>
<organism evidence="3 4">
    <name type="scientific">Pararcticibacter amylolyticus</name>
    <dbReference type="NCBI Taxonomy" id="2173175"/>
    <lineage>
        <taxon>Bacteria</taxon>
        <taxon>Pseudomonadati</taxon>
        <taxon>Bacteroidota</taxon>
        <taxon>Sphingobacteriia</taxon>
        <taxon>Sphingobacteriales</taxon>
        <taxon>Sphingobacteriaceae</taxon>
        <taxon>Pararcticibacter</taxon>
    </lineage>
</organism>
<dbReference type="SUPFAM" id="SSF51230">
    <property type="entry name" value="Single hybrid motif"/>
    <property type="match status" value="1"/>
</dbReference>
<keyword evidence="1" id="KW-0175">Coiled coil</keyword>
<keyword evidence="4" id="KW-1185">Reference proteome</keyword>
<dbReference type="InterPro" id="IPR058792">
    <property type="entry name" value="Beta-barrel_RND_2"/>
</dbReference>
<dbReference type="EMBL" id="QEAS01000004">
    <property type="protein sequence ID" value="PWG81505.1"/>
    <property type="molecule type" value="Genomic_DNA"/>
</dbReference>
<accession>A0A2U2PJC9</accession>
<dbReference type="PANTHER" id="PTHR30469">
    <property type="entry name" value="MULTIDRUG RESISTANCE PROTEIN MDTA"/>
    <property type="match status" value="1"/>
</dbReference>
<dbReference type="InterPro" id="IPR011053">
    <property type="entry name" value="Single_hybrid_motif"/>
</dbReference>
<evidence type="ECO:0000313" key="3">
    <source>
        <dbReference type="EMBL" id="PWG81505.1"/>
    </source>
</evidence>
<dbReference type="GO" id="GO:1990281">
    <property type="term" value="C:efflux pump complex"/>
    <property type="evidence" value="ECO:0007669"/>
    <property type="project" value="TreeGrafter"/>
</dbReference>
<dbReference type="OrthoDB" id="9806939at2"/>
<dbReference type="GO" id="GO:0015562">
    <property type="term" value="F:efflux transmembrane transporter activity"/>
    <property type="evidence" value="ECO:0007669"/>
    <property type="project" value="TreeGrafter"/>
</dbReference>
<feature type="domain" description="CusB-like beta-barrel" evidence="2">
    <location>
        <begin position="233"/>
        <end position="280"/>
    </location>
</feature>